<keyword evidence="1" id="KW-1133">Transmembrane helix</keyword>
<keyword evidence="1" id="KW-0812">Transmembrane</keyword>
<protein>
    <submittedName>
        <fullName evidence="2">Uncharacterized protein</fullName>
    </submittedName>
</protein>
<evidence type="ECO:0000313" key="3">
    <source>
        <dbReference type="Proteomes" id="UP000257109"/>
    </source>
</evidence>
<sequence length="80" mass="9413">MNSSFIDNFIRFLLGKMLLDAITTIMMALLKNTTMTFKDYDMKLIFVVQTQWNARLISNITIPFSKKIEYTYSLMDLMIT</sequence>
<dbReference type="EMBL" id="QJKJ01000746">
    <property type="protein sequence ID" value="RDY10934.1"/>
    <property type="molecule type" value="Genomic_DNA"/>
</dbReference>
<keyword evidence="3" id="KW-1185">Reference proteome</keyword>
<proteinExistence type="predicted"/>
<organism evidence="2 3">
    <name type="scientific">Mucuna pruriens</name>
    <name type="common">Velvet bean</name>
    <name type="synonym">Dolichos pruriens</name>
    <dbReference type="NCBI Taxonomy" id="157652"/>
    <lineage>
        <taxon>Eukaryota</taxon>
        <taxon>Viridiplantae</taxon>
        <taxon>Streptophyta</taxon>
        <taxon>Embryophyta</taxon>
        <taxon>Tracheophyta</taxon>
        <taxon>Spermatophyta</taxon>
        <taxon>Magnoliopsida</taxon>
        <taxon>eudicotyledons</taxon>
        <taxon>Gunneridae</taxon>
        <taxon>Pentapetalae</taxon>
        <taxon>rosids</taxon>
        <taxon>fabids</taxon>
        <taxon>Fabales</taxon>
        <taxon>Fabaceae</taxon>
        <taxon>Papilionoideae</taxon>
        <taxon>50 kb inversion clade</taxon>
        <taxon>NPAAA clade</taxon>
        <taxon>indigoferoid/millettioid clade</taxon>
        <taxon>Phaseoleae</taxon>
        <taxon>Mucuna</taxon>
    </lineage>
</organism>
<feature type="non-terminal residue" evidence="2">
    <location>
        <position position="1"/>
    </location>
</feature>
<dbReference type="Proteomes" id="UP000257109">
    <property type="component" value="Unassembled WGS sequence"/>
</dbReference>
<dbReference type="AlphaFoldDB" id="A0A371I7M3"/>
<comment type="caution">
    <text evidence="2">The sequence shown here is derived from an EMBL/GenBank/DDBJ whole genome shotgun (WGS) entry which is preliminary data.</text>
</comment>
<keyword evidence="1" id="KW-0472">Membrane</keyword>
<name>A0A371I7M3_MUCPR</name>
<evidence type="ECO:0000256" key="1">
    <source>
        <dbReference type="SAM" id="Phobius"/>
    </source>
</evidence>
<reference evidence="2" key="1">
    <citation type="submission" date="2018-05" db="EMBL/GenBank/DDBJ databases">
        <title>Draft genome of Mucuna pruriens seed.</title>
        <authorList>
            <person name="Nnadi N.E."/>
            <person name="Vos R."/>
            <person name="Hasami M.H."/>
            <person name="Devisetty U.K."/>
            <person name="Aguiy J.C."/>
        </authorList>
    </citation>
    <scope>NUCLEOTIDE SEQUENCE [LARGE SCALE GENOMIC DNA]</scope>
    <source>
        <strain evidence="2">JCA_2017</strain>
    </source>
</reference>
<evidence type="ECO:0000313" key="2">
    <source>
        <dbReference type="EMBL" id="RDY10934.1"/>
    </source>
</evidence>
<feature type="transmembrane region" description="Helical" evidence="1">
    <location>
        <begin position="12"/>
        <end position="30"/>
    </location>
</feature>
<gene>
    <name evidence="2" type="ORF">CR513_04479</name>
</gene>
<accession>A0A371I7M3</accession>